<evidence type="ECO:0000256" key="16">
    <source>
        <dbReference type="ARBA" id="ARBA00053156"/>
    </source>
</evidence>
<dbReference type="PROSITE" id="PS51190">
    <property type="entry name" value="FATC"/>
    <property type="match status" value="1"/>
</dbReference>
<evidence type="ECO:0000313" key="22">
    <source>
        <dbReference type="EnsemblMetazoa" id="CJA06636.1"/>
    </source>
</evidence>
<keyword evidence="5" id="KW-0963">Cytoplasm</keyword>
<sequence length="1581" mass="179481">MKTPLGKPMQTFAALAGEINRLAKEVMNRKTKDLKKSKLPEENGTAHVVGTSLKYSIQWLRVHLLLKLIEILEKLMNSAIKGGSSVFNLAEIPVTSRQFFTTNSASCEVWLDRVYYPALIVAHFNGYHGLVLRFGSSALTHYAGRNDEKSTGYGVSTASLMALSMAILGEPMEIVGLRRRVREDFGTEMGQNLMEALGVMADSRYEMALVALETILMTDTTINEMLKIIIQLAIIDMLNRIRLPQAVEYYKNSLFGDDLDAVSEDFRSVEMLTKFEKLSSITNEKRSVVDWSARERFGVVEAAFSQTMRRNELLDHQKEFSAMGALALSTDASCKLYSDISSTSLIIANLVDRMTGVSQPKNLITSELFDRTENGNDGDKLAICRKVMHWSRHMKHFHCQSWSAHNEIIRLSRKTSNFDLAHFHINSVMRGEKLGAWQRLEIDRQRLKLTENHTVDVKIGEMNELFGCLANVFETSCQLKANFSMLPDGPVREKMLSDGYYEEIANRDEHMSRASIQLADSFAEMPELVNILAGSVFPTIFWSEIQQRSNDLSCGYPGIVGALYHISTEMCPNLAKAHLKMAQWAFEMARVGNAPSSNLFSVYQFGETETETDELWKCLETTSIGQLEKGVQKAVADSNRASAILSPNGQFLHIWDMVRNHRTKFLSIAVTEYFQFIQNMSLGAGDYLPYSKKEETILATLRILELLVKHGDVLVEVINDGLSMTNVHVWKEILPQLFARLSHPSEHIRKTLVDLISRVCTAAPHAVVFQVVSGAASSSDAAALEELEEEQNDDRNRVRVCCEQLESKMAQSYPSLVRDVRQFVAELERINLLNEEKWSVVLGTMEHEMEKRLALIKAENAKTMTSTHLSHDVKDKIIASKSVLLTRQIFDVLDELYQQTIIESPKTKNEEDFVAQYNDVLSNAFAESKLARLTSPERSWAPFKSLIADFVHRNQKKGMQTFETADISPYLAALEHSCVPMPGQESVEFDRVVSIAKVSRQVTILPTKTRPKKIGFVGSDGRSVAFLFKGREDLHLDERVMQFLRLCNTMLYPGKAKRAQVPEYQAHHYAVIPFGPRSGLIRWVEGATPMFHIYRKWQMKEKTLKQATKKNGETVAEIERPSEQYHRLIRQAFAAHVCFKMPVFFFNFSLKSHSQKIDASVATDRSKWPTEILHEVFESLSAKTPSDLISRELWMRANDATTWWAVTKRYARSLAVMSMIGSVLGLGDRHLDNLLVDLKYGFVVHIDYNICFDKGKNLRIPETVPFRLTRNMRHALGPSEVYGTFSESCVHVISTLRNGHQVLTMLLDAFVFDPLVDWTSHEHTSTSGVSLAIQLAVYGSNWKNKSRERISETMELLQLRATEMKTLWLNNCDDLLKWMKEVTDCLIIEKTFLGADVMYAQQRVKAGTELRDAVARHQALAKEIRPLLRAIGKEKEPFAEYLKYYKEAFIDPLLKGHSALKHAADVNLCVHNFKIVMANIDCVFQTFLNLASMPLEAVTSPRDQQQFQPPPGLENVWVMKQDQKENSQAREVVRRVERRLNGWVDSSDRKLSPREAADLLISEAMNPANLSQMYEGWTAWV</sequence>
<name>A0A8R1DM78_CAEJA</name>
<comment type="subunit">
    <text evidence="17">Component of a post-splicing multiprotein NMD complex.</text>
</comment>
<evidence type="ECO:0000256" key="3">
    <source>
        <dbReference type="ARBA" id="ARBA00011031"/>
    </source>
</evidence>
<dbReference type="GO" id="GO:0016242">
    <property type="term" value="P:negative regulation of macroautophagy"/>
    <property type="evidence" value="ECO:0007669"/>
    <property type="project" value="TreeGrafter"/>
</dbReference>
<accession>A0A8R1DM78</accession>
<evidence type="ECO:0000256" key="19">
    <source>
        <dbReference type="ARBA" id="ARBA00080146"/>
    </source>
</evidence>
<dbReference type="GO" id="GO:0031931">
    <property type="term" value="C:TORC1 complex"/>
    <property type="evidence" value="ECO:0007669"/>
    <property type="project" value="TreeGrafter"/>
</dbReference>
<evidence type="ECO:0000256" key="4">
    <source>
        <dbReference type="ARBA" id="ARBA00012513"/>
    </source>
</evidence>
<dbReference type="GO" id="GO:0005634">
    <property type="term" value="C:nucleus"/>
    <property type="evidence" value="ECO:0007669"/>
    <property type="project" value="TreeGrafter"/>
</dbReference>
<feature type="domain" description="PI3K/PI4K catalytic" evidence="20">
    <location>
        <begin position="998"/>
        <end position="1361"/>
    </location>
</feature>
<keyword evidence="12" id="KW-0866">Nonsense-mediated mRNA decay</keyword>
<proteinExistence type="inferred from homology"/>
<organism evidence="22 23">
    <name type="scientific">Caenorhabditis japonica</name>
    <dbReference type="NCBI Taxonomy" id="281687"/>
    <lineage>
        <taxon>Eukaryota</taxon>
        <taxon>Metazoa</taxon>
        <taxon>Ecdysozoa</taxon>
        <taxon>Nematoda</taxon>
        <taxon>Chromadorea</taxon>
        <taxon>Rhabditida</taxon>
        <taxon>Rhabditina</taxon>
        <taxon>Rhabditomorpha</taxon>
        <taxon>Rhabditoidea</taxon>
        <taxon>Rhabditidae</taxon>
        <taxon>Peloderinae</taxon>
        <taxon>Caenorhabditis</taxon>
    </lineage>
</organism>
<comment type="cofactor">
    <cofactor evidence="1">
        <name>Mn(2+)</name>
        <dbReference type="ChEBI" id="CHEBI:29035"/>
    </cofactor>
</comment>
<dbReference type="EnsemblMetazoa" id="CJA06636.1">
    <property type="protein sequence ID" value="CJA06636.1"/>
    <property type="gene ID" value="WBGene00125840"/>
</dbReference>
<dbReference type="InterPro" id="IPR016024">
    <property type="entry name" value="ARM-type_fold"/>
</dbReference>
<dbReference type="InterPro" id="IPR000403">
    <property type="entry name" value="PI3/4_kinase_cat_dom"/>
</dbReference>
<keyword evidence="13" id="KW-0464">Manganese</keyword>
<evidence type="ECO:0000256" key="9">
    <source>
        <dbReference type="ARBA" id="ARBA00022741"/>
    </source>
</evidence>
<dbReference type="Pfam" id="PF02260">
    <property type="entry name" value="FATC"/>
    <property type="match status" value="1"/>
</dbReference>
<comment type="subcellular location">
    <subcellularLocation>
        <location evidence="2">Cytoplasm</location>
    </subcellularLocation>
</comment>
<dbReference type="CDD" id="cd05170">
    <property type="entry name" value="PIKKc_SMG1"/>
    <property type="match status" value="1"/>
</dbReference>
<dbReference type="GO" id="GO:0005524">
    <property type="term" value="F:ATP binding"/>
    <property type="evidence" value="ECO:0007669"/>
    <property type="project" value="UniProtKB-KW"/>
</dbReference>
<keyword evidence="6" id="KW-0723">Serine/threonine-protein kinase</keyword>
<comment type="function">
    <text evidence="16">Serine/threonine protein kinase involved in mRNA surveillance. Recognizes the substrate consensus sequence [ST]-Q. Involved in nonsense-mediated decay (NMD) of mRNAs containing premature stop codons by phosphorylating smg-2.</text>
</comment>
<dbReference type="SUPFAM" id="SSF48371">
    <property type="entry name" value="ARM repeat"/>
    <property type="match status" value="1"/>
</dbReference>
<comment type="similarity">
    <text evidence="3">Belongs to the PI3/PI4-kinase family.</text>
</comment>
<dbReference type="InterPro" id="IPR050517">
    <property type="entry name" value="DDR_Repair_Kinase"/>
</dbReference>
<dbReference type="PANTHER" id="PTHR11139:SF119">
    <property type="entry name" value="SERINE_THREONINE-PROTEIN KINASE SMG1"/>
    <property type="match status" value="1"/>
</dbReference>
<dbReference type="GO" id="GO:0000184">
    <property type="term" value="P:nuclear-transcribed mRNA catabolic process, nonsense-mediated decay"/>
    <property type="evidence" value="ECO:0007669"/>
    <property type="project" value="UniProtKB-KW"/>
</dbReference>
<dbReference type="InterPro" id="IPR003152">
    <property type="entry name" value="FATC_dom"/>
</dbReference>
<dbReference type="SUPFAM" id="SSF56112">
    <property type="entry name" value="Protein kinase-like (PK-like)"/>
    <property type="match status" value="1"/>
</dbReference>
<dbReference type="PANTHER" id="PTHR11139">
    <property type="entry name" value="ATAXIA TELANGIECTASIA MUTATED ATM -RELATED"/>
    <property type="match status" value="1"/>
</dbReference>
<evidence type="ECO:0000256" key="15">
    <source>
        <dbReference type="ARBA" id="ARBA00048679"/>
    </source>
</evidence>
<dbReference type="EC" id="2.7.11.1" evidence="4"/>
<keyword evidence="7" id="KW-0808">Transferase</keyword>
<reference evidence="23" key="1">
    <citation type="submission" date="2010-08" db="EMBL/GenBank/DDBJ databases">
        <authorList>
            <consortium name="Caenorhabditis japonica Sequencing Consortium"/>
            <person name="Wilson R.K."/>
        </authorList>
    </citation>
    <scope>NUCLEOTIDE SEQUENCE [LARGE SCALE GENOMIC DNA]</scope>
    <source>
        <strain evidence="23">DF5081</strain>
    </source>
</reference>
<evidence type="ECO:0000256" key="12">
    <source>
        <dbReference type="ARBA" id="ARBA00023161"/>
    </source>
</evidence>
<dbReference type="GO" id="GO:0031929">
    <property type="term" value="P:TOR signaling"/>
    <property type="evidence" value="ECO:0007669"/>
    <property type="project" value="TreeGrafter"/>
</dbReference>
<evidence type="ECO:0000256" key="7">
    <source>
        <dbReference type="ARBA" id="ARBA00022679"/>
    </source>
</evidence>
<evidence type="ECO:0000256" key="10">
    <source>
        <dbReference type="ARBA" id="ARBA00022777"/>
    </source>
</evidence>
<dbReference type="FunFam" id="3.30.1010.10:FF:000026">
    <property type="entry name" value="Serine/threonine-protein kinase smg-1"/>
    <property type="match status" value="1"/>
</dbReference>
<keyword evidence="8" id="KW-0479">Metal-binding</keyword>
<evidence type="ECO:0000256" key="13">
    <source>
        <dbReference type="ARBA" id="ARBA00023211"/>
    </source>
</evidence>
<dbReference type="Pfam" id="PF15785">
    <property type="entry name" value="SMG1"/>
    <property type="match status" value="1"/>
</dbReference>
<evidence type="ECO:0000256" key="6">
    <source>
        <dbReference type="ARBA" id="ARBA00022527"/>
    </source>
</evidence>
<evidence type="ECO:0000259" key="21">
    <source>
        <dbReference type="PROSITE" id="PS51190"/>
    </source>
</evidence>
<dbReference type="Pfam" id="PF00454">
    <property type="entry name" value="PI3_PI4_kinase"/>
    <property type="match status" value="1"/>
</dbReference>
<dbReference type="GO" id="GO:0031932">
    <property type="term" value="C:TORC2 complex"/>
    <property type="evidence" value="ECO:0007669"/>
    <property type="project" value="TreeGrafter"/>
</dbReference>
<dbReference type="InterPro" id="IPR031559">
    <property type="entry name" value="SMG1"/>
</dbReference>
<reference evidence="22" key="2">
    <citation type="submission" date="2022-06" db="UniProtKB">
        <authorList>
            <consortium name="EnsemblMetazoa"/>
        </authorList>
    </citation>
    <scope>IDENTIFICATION</scope>
    <source>
        <strain evidence="22">DF5081</strain>
    </source>
</reference>
<protein>
    <recommendedName>
        <fullName evidence="18">Serine/threonine-protein kinase smg-1</fullName>
        <ecNumber evidence="4">2.7.11.1</ecNumber>
    </recommendedName>
    <alternativeName>
        <fullName evidence="19">Suppressor with morphogenetic effect on genitalia protein 1</fullName>
    </alternativeName>
</protein>
<evidence type="ECO:0000256" key="11">
    <source>
        <dbReference type="ARBA" id="ARBA00022840"/>
    </source>
</evidence>
<dbReference type="Proteomes" id="UP000005237">
    <property type="component" value="Unassembled WGS sequence"/>
</dbReference>
<dbReference type="Gene3D" id="1.10.1070.11">
    <property type="entry name" value="Phosphatidylinositol 3-/4-kinase, catalytic domain"/>
    <property type="match status" value="1"/>
</dbReference>
<dbReference type="PROSITE" id="PS50290">
    <property type="entry name" value="PI3_4_KINASE_3"/>
    <property type="match status" value="1"/>
</dbReference>
<evidence type="ECO:0000256" key="5">
    <source>
        <dbReference type="ARBA" id="ARBA00022490"/>
    </source>
</evidence>
<keyword evidence="23" id="KW-1185">Reference proteome</keyword>
<dbReference type="SMART" id="SM01343">
    <property type="entry name" value="FATC"/>
    <property type="match status" value="1"/>
</dbReference>
<evidence type="ECO:0000256" key="14">
    <source>
        <dbReference type="ARBA" id="ARBA00047899"/>
    </source>
</evidence>
<comment type="catalytic activity">
    <reaction evidence="14">
        <text>L-threonyl-[protein] + ATP = O-phospho-L-threonyl-[protein] + ADP + H(+)</text>
        <dbReference type="Rhea" id="RHEA:46608"/>
        <dbReference type="Rhea" id="RHEA-COMP:11060"/>
        <dbReference type="Rhea" id="RHEA-COMP:11605"/>
        <dbReference type="ChEBI" id="CHEBI:15378"/>
        <dbReference type="ChEBI" id="CHEBI:30013"/>
        <dbReference type="ChEBI" id="CHEBI:30616"/>
        <dbReference type="ChEBI" id="CHEBI:61977"/>
        <dbReference type="ChEBI" id="CHEBI:456216"/>
        <dbReference type="EC" id="2.7.11.1"/>
    </reaction>
</comment>
<evidence type="ECO:0000256" key="1">
    <source>
        <dbReference type="ARBA" id="ARBA00001936"/>
    </source>
</evidence>
<dbReference type="InterPro" id="IPR036940">
    <property type="entry name" value="PI3/4_kinase_cat_sf"/>
</dbReference>
<evidence type="ECO:0000259" key="20">
    <source>
        <dbReference type="PROSITE" id="PS50290"/>
    </source>
</evidence>
<dbReference type="FunFam" id="1.10.1070.11:FF:000045">
    <property type="entry name" value="Serine/threonine-protein kinase smg-1"/>
    <property type="match status" value="1"/>
</dbReference>
<keyword evidence="11" id="KW-0067">ATP-binding</keyword>
<dbReference type="GO" id="GO:0005737">
    <property type="term" value="C:cytoplasm"/>
    <property type="evidence" value="ECO:0007669"/>
    <property type="project" value="UniProtKB-SubCell"/>
</dbReference>
<dbReference type="InterPro" id="IPR039414">
    <property type="entry name" value="SMG1_PIKKc"/>
</dbReference>
<dbReference type="Gene3D" id="3.30.1010.10">
    <property type="entry name" value="Phosphatidylinositol 3-kinase Catalytic Subunit, Chain A, domain 4"/>
    <property type="match status" value="1"/>
</dbReference>
<evidence type="ECO:0000313" key="23">
    <source>
        <dbReference type="Proteomes" id="UP000005237"/>
    </source>
</evidence>
<evidence type="ECO:0000256" key="2">
    <source>
        <dbReference type="ARBA" id="ARBA00004496"/>
    </source>
</evidence>
<dbReference type="SMART" id="SM00146">
    <property type="entry name" value="PI3Kc"/>
    <property type="match status" value="1"/>
</dbReference>
<dbReference type="GO" id="GO:0004674">
    <property type="term" value="F:protein serine/threonine kinase activity"/>
    <property type="evidence" value="ECO:0007669"/>
    <property type="project" value="UniProtKB-KW"/>
</dbReference>
<comment type="catalytic activity">
    <reaction evidence="15">
        <text>L-seryl-[protein] + ATP = O-phospho-L-seryl-[protein] + ADP + H(+)</text>
        <dbReference type="Rhea" id="RHEA:17989"/>
        <dbReference type="Rhea" id="RHEA-COMP:9863"/>
        <dbReference type="Rhea" id="RHEA-COMP:11604"/>
        <dbReference type="ChEBI" id="CHEBI:15378"/>
        <dbReference type="ChEBI" id="CHEBI:29999"/>
        <dbReference type="ChEBI" id="CHEBI:30616"/>
        <dbReference type="ChEBI" id="CHEBI:83421"/>
        <dbReference type="ChEBI" id="CHEBI:456216"/>
        <dbReference type="EC" id="2.7.11.1"/>
    </reaction>
</comment>
<evidence type="ECO:0000256" key="8">
    <source>
        <dbReference type="ARBA" id="ARBA00022723"/>
    </source>
</evidence>
<feature type="domain" description="FATC" evidence="21">
    <location>
        <begin position="1549"/>
        <end position="1581"/>
    </location>
</feature>
<dbReference type="InterPro" id="IPR011009">
    <property type="entry name" value="Kinase-like_dom_sf"/>
</dbReference>
<keyword evidence="10" id="KW-0418">Kinase</keyword>
<evidence type="ECO:0000256" key="17">
    <source>
        <dbReference type="ARBA" id="ARBA00064141"/>
    </source>
</evidence>
<dbReference type="GO" id="GO:0046872">
    <property type="term" value="F:metal ion binding"/>
    <property type="evidence" value="ECO:0007669"/>
    <property type="project" value="UniProtKB-KW"/>
</dbReference>
<evidence type="ECO:0000256" key="18">
    <source>
        <dbReference type="ARBA" id="ARBA00073832"/>
    </source>
</evidence>
<keyword evidence="9" id="KW-0547">Nucleotide-binding</keyword>